<reference evidence="1" key="1">
    <citation type="submission" date="2022-06" db="EMBL/GenBank/DDBJ databases">
        <title>Uncovering the hologenomic basis of an extraordinary plant invasion.</title>
        <authorList>
            <person name="Bieker V.C."/>
            <person name="Martin M.D."/>
            <person name="Gilbert T."/>
            <person name="Hodgins K."/>
            <person name="Battlay P."/>
            <person name="Petersen B."/>
            <person name="Wilson J."/>
        </authorList>
    </citation>
    <scope>NUCLEOTIDE SEQUENCE</scope>
    <source>
        <strain evidence="1">AA19_3_7</strain>
        <tissue evidence="1">Leaf</tissue>
    </source>
</reference>
<organism evidence="1 2">
    <name type="scientific">Ambrosia artemisiifolia</name>
    <name type="common">Common ragweed</name>
    <dbReference type="NCBI Taxonomy" id="4212"/>
    <lineage>
        <taxon>Eukaryota</taxon>
        <taxon>Viridiplantae</taxon>
        <taxon>Streptophyta</taxon>
        <taxon>Embryophyta</taxon>
        <taxon>Tracheophyta</taxon>
        <taxon>Spermatophyta</taxon>
        <taxon>Magnoliopsida</taxon>
        <taxon>eudicotyledons</taxon>
        <taxon>Gunneridae</taxon>
        <taxon>Pentapetalae</taxon>
        <taxon>asterids</taxon>
        <taxon>campanulids</taxon>
        <taxon>Asterales</taxon>
        <taxon>Asteraceae</taxon>
        <taxon>Asteroideae</taxon>
        <taxon>Heliantheae alliance</taxon>
        <taxon>Heliantheae</taxon>
        <taxon>Ambrosia</taxon>
    </lineage>
</organism>
<dbReference type="Proteomes" id="UP001206925">
    <property type="component" value="Unassembled WGS sequence"/>
</dbReference>
<evidence type="ECO:0000313" key="1">
    <source>
        <dbReference type="EMBL" id="KAI7733871.1"/>
    </source>
</evidence>
<keyword evidence="2" id="KW-1185">Reference proteome</keyword>
<dbReference type="AlphaFoldDB" id="A0AAD5GAZ7"/>
<dbReference type="EMBL" id="JAMZMK010009892">
    <property type="protein sequence ID" value="KAI7733871.1"/>
    <property type="molecule type" value="Genomic_DNA"/>
</dbReference>
<comment type="caution">
    <text evidence="1">The sequence shown here is derived from an EMBL/GenBank/DDBJ whole genome shotgun (WGS) entry which is preliminary data.</text>
</comment>
<protein>
    <submittedName>
        <fullName evidence="1">Uncharacterized protein</fullName>
    </submittedName>
</protein>
<evidence type="ECO:0000313" key="2">
    <source>
        <dbReference type="Proteomes" id="UP001206925"/>
    </source>
</evidence>
<dbReference type="Gene3D" id="1.20.1370.30">
    <property type="match status" value="1"/>
</dbReference>
<sequence length="277" mass="31069">NTPSIIGFRKTETTPPLWLNNVPPLPKNSTAFVSSTPTMTDLGNPHLLWYLTLAAKASKRIQVRGRRDLVLAGVNGGCALLYKAQEDYDPLVSRSVLKNEVCAKHGTAKGVESGKASVSSKAKEGTSNVQAVSEGVQIVNLRFHVELIHLPEDCNVNSPLIHPYVNIVLYFLDEMHLLDVQRLNRFGSILVAENMNTGTDHTMDLLFDPKWLIDACYDDQNPPDSFQCLKEKNERLFYNLLVENIEEVLSTIYVLTVEACQKLVSSYFGNNWLEKKY</sequence>
<feature type="non-terminal residue" evidence="1">
    <location>
        <position position="1"/>
    </location>
</feature>
<accession>A0AAD5GAZ7</accession>
<gene>
    <name evidence="1" type="ORF">M8C21_031320</name>
</gene>
<proteinExistence type="predicted"/>
<name>A0AAD5GAZ7_AMBAR</name>
<feature type="non-terminal residue" evidence="1">
    <location>
        <position position="277"/>
    </location>
</feature>